<dbReference type="Proteomes" id="UP000735302">
    <property type="component" value="Unassembled WGS sequence"/>
</dbReference>
<reference evidence="4 5" key="1">
    <citation type="journal article" date="2021" name="Elife">
        <title>Chloroplast acquisition without the gene transfer in kleptoplastic sea slugs, Plakobranchus ocellatus.</title>
        <authorList>
            <person name="Maeda T."/>
            <person name="Takahashi S."/>
            <person name="Yoshida T."/>
            <person name="Shimamura S."/>
            <person name="Takaki Y."/>
            <person name="Nagai Y."/>
            <person name="Toyoda A."/>
            <person name="Suzuki Y."/>
            <person name="Arimoto A."/>
            <person name="Ishii H."/>
            <person name="Satoh N."/>
            <person name="Nishiyama T."/>
            <person name="Hasebe M."/>
            <person name="Maruyama T."/>
            <person name="Minagawa J."/>
            <person name="Obokata J."/>
            <person name="Shigenobu S."/>
        </authorList>
    </citation>
    <scope>NUCLEOTIDE SEQUENCE [LARGE SCALE GENOMIC DNA]</scope>
</reference>
<evidence type="ECO:0000313" key="4">
    <source>
        <dbReference type="EMBL" id="GFN86195.1"/>
    </source>
</evidence>
<dbReference type="AlphaFoldDB" id="A0AAV3YFU2"/>
<protein>
    <submittedName>
        <fullName evidence="4">Protein-tyrosine-phosphatase</fullName>
    </submittedName>
</protein>
<feature type="domain" description="Fibronectin type-III" evidence="3">
    <location>
        <begin position="722"/>
        <end position="819"/>
    </location>
</feature>
<comment type="caution">
    <text evidence="4">The sequence shown here is derived from an EMBL/GenBank/DDBJ whole genome shotgun (WGS) entry which is preliminary data.</text>
</comment>
<evidence type="ECO:0000256" key="2">
    <source>
        <dbReference type="SAM" id="SignalP"/>
    </source>
</evidence>
<keyword evidence="2" id="KW-0732">Signal</keyword>
<dbReference type="InterPro" id="IPR050991">
    <property type="entry name" value="ECM_Regulatory_Proteins"/>
</dbReference>
<dbReference type="EMBL" id="BLXT01001502">
    <property type="protein sequence ID" value="GFN86195.1"/>
    <property type="molecule type" value="Genomic_DNA"/>
</dbReference>
<dbReference type="Gene3D" id="2.60.40.10">
    <property type="entry name" value="Immunoglobulins"/>
    <property type="match status" value="8"/>
</dbReference>
<feature type="domain" description="Fibronectin type-III" evidence="3">
    <location>
        <begin position="630"/>
        <end position="721"/>
    </location>
</feature>
<dbReference type="InterPro" id="IPR036116">
    <property type="entry name" value="FN3_sf"/>
</dbReference>
<accession>A0AAV3YFU2</accession>
<organism evidence="4 5">
    <name type="scientific">Plakobranchus ocellatus</name>
    <dbReference type="NCBI Taxonomy" id="259542"/>
    <lineage>
        <taxon>Eukaryota</taxon>
        <taxon>Metazoa</taxon>
        <taxon>Spiralia</taxon>
        <taxon>Lophotrochozoa</taxon>
        <taxon>Mollusca</taxon>
        <taxon>Gastropoda</taxon>
        <taxon>Heterobranchia</taxon>
        <taxon>Euthyneura</taxon>
        <taxon>Panpulmonata</taxon>
        <taxon>Sacoglossa</taxon>
        <taxon>Placobranchoidea</taxon>
        <taxon>Plakobranchidae</taxon>
        <taxon>Plakobranchus</taxon>
    </lineage>
</organism>
<evidence type="ECO:0000259" key="3">
    <source>
        <dbReference type="PROSITE" id="PS50853"/>
    </source>
</evidence>
<feature type="signal peptide" evidence="2">
    <location>
        <begin position="1"/>
        <end position="18"/>
    </location>
</feature>
<proteinExistence type="predicted"/>
<dbReference type="PANTHER" id="PTHR46708">
    <property type="entry name" value="TENASCIN"/>
    <property type="match status" value="1"/>
</dbReference>
<feature type="domain" description="Fibronectin type-III" evidence="3">
    <location>
        <begin position="378"/>
        <end position="470"/>
    </location>
</feature>
<feature type="domain" description="Fibronectin type-III" evidence="3">
    <location>
        <begin position="111"/>
        <end position="199"/>
    </location>
</feature>
<evidence type="ECO:0000256" key="1">
    <source>
        <dbReference type="ARBA" id="ARBA00022737"/>
    </source>
</evidence>
<feature type="domain" description="Fibronectin type-III" evidence="3">
    <location>
        <begin position="820"/>
        <end position="916"/>
    </location>
</feature>
<gene>
    <name evidence="4" type="ORF">PoB_001270100</name>
</gene>
<dbReference type="Pfam" id="PF00041">
    <property type="entry name" value="fn3"/>
    <property type="match status" value="5"/>
</dbReference>
<dbReference type="SUPFAM" id="SSF49265">
    <property type="entry name" value="Fibronectin type III"/>
    <property type="match status" value="6"/>
</dbReference>
<keyword evidence="1" id="KW-0677">Repeat</keyword>
<evidence type="ECO:0000313" key="5">
    <source>
        <dbReference type="Proteomes" id="UP000735302"/>
    </source>
</evidence>
<feature type="chain" id="PRO_5043752582" evidence="2">
    <location>
        <begin position="19"/>
        <end position="927"/>
    </location>
</feature>
<dbReference type="CDD" id="cd00063">
    <property type="entry name" value="FN3"/>
    <property type="match status" value="6"/>
</dbReference>
<name>A0AAV3YFU2_9GAST</name>
<dbReference type="InterPro" id="IPR003961">
    <property type="entry name" value="FN3_dom"/>
</dbReference>
<sequence length="927" mass="101690">MLITVLMVVLALLALSNGQQLQGVQLTSTTNSITLRFAPNLAATNYTASFRITQSVFITDIPLEPPYNNSDLIVTYDNLAPGFRYTVEIYENETSSDYKVFEKEIATVPLRPEDVQVISRGNSYLYLQWVSHQNLTYETHEINYLRENGSRMTEKLSSELTFNLTELEPGYNYEIYVVAITLNARSQSSEVIVASTIPLSPTNVTARAVGSSQINVTWEADPSSFQESFGVNYSLPDAGTEQTTICTGSPCLFSPNSIAGETIRVSVYAVSHSYISKPFSLQHSTAPGKVTGLEATEGVGSLYLRWIAPVNSFQVHYHITVITVVGEVSQDFKIPASSTTYLLEPLRGGFIFKVQIQAQSEFEMGEAISEIFRTLPEPVSNLTGAAINTTSISFSWINPTNSEIDSLNITVSLRDGEVVLSIDEDDETKTSQTISELHPGKEYEVSIAVFSMYTKRSSEEVLTFIRTKPVPPTIVAVDASETSINITLIPSSDFGEFDSIQAMLDGGVVQHIADPNGLVTFPDLEHGSAYNFKTFSVSGQVLSDQITTTLYTRPRPPSDLDVVSEGERSISVTWSGPDQGGFDNFTVVLTDIDNSMNPKPGTTYNVSVMTVKGDQTSKEVWDLNTTTPLPVTHMRVSVRGIDTVTLAWDAPAGSALSGFALTFDPLNLTLIPLPVEVDQYKLEGLQPDTNYSSQVFVFSRRPRGGLVYSAATHFNFSTYPESVAALQKVEALTNSITVNWTAPTSVNIDFFHLGIKSEDPSPKPYVYTINALKNTTNTTFEGLEPGMKYTIAIRTAVYSPSRQPYFGVSVKLHAVTKPLPVQDLSVETLNTTAVALKWETNSTSRQNRFRITYTAEETSRTMTLPAGNESDTSHQRDIGQLLPGYAYSVSVIAIRSIETDLAESDEASVVGLTGRDLFSVIHNLDPL</sequence>
<dbReference type="PROSITE" id="PS50853">
    <property type="entry name" value="FN3"/>
    <property type="match status" value="6"/>
</dbReference>
<feature type="domain" description="Fibronectin type-III" evidence="3">
    <location>
        <begin position="200"/>
        <end position="289"/>
    </location>
</feature>
<keyword evidence="5" id="KW-1185">Reference proteome</keyword>
<dbReference type="SMART" id="SM00060">
    <property type="entry name" value="FN3"/>
    <property type="match status" value="10"/>
</dbReference>
<dbReference type="InterPro" id="IPR013783">
    <property type="entry name" value="Ig-like_fold"/>
</dbReference>
<dbReference type="PANTHER" id="PTHR46708:SF2">
    <property type="entry name" value="FIBRONECTIN TYPE-III DOMAIN-CONTAINING PROTEIN"/>
    <property type="match status" value="1"/>
</dbReference>